<evidence type="ECO:0000256" key="3">
    <source>
        <dbReference type="ARBA" id="ARBA00011941"/>
    </source>
</evidence>
<evidence type="ECO:0000256" key="10">
    <source>
        <dbReference type="PIRSR" id="PIRSR000485-2"/>
    </source>
</evidence>
<comment type="similarity">
    <text evidence="2 8">In the C-terminal section; belongs to the purine/pyrimidine phosphoribosyltransferase family.</text>
</comment>
<feature type="active site" description="Nucleophile" evidence="9">
    <location>
        <position position="2"/>
    </location>
</feature>
<feature type="binding site" evidence="10">
    <location>
        <position position="314"/>
    </location>
    <ligand>
        <name>Mg(2+)</name>
        <dbReference type="ChEBI" id="CHEBI:18420"/>
    </ligand>
</feature>
<evidence type="ECO:0000256" key="5">
    <source>
        <dbReference type="ARBA" id="ARBA00022679"/>
    </source>
</evidence>
<dbReference type="CDD" id="cd06223">
    <property type="entry name" value="PRTases_typeI"/>
    <property type="match status" value="1"/>
</dbReference>
<dbReference type="EC" id="2.4.2.14" evidence="3 8"/>
<evidence type="ECO:0000256" key="9">
    <source>
        <dbReference type="PIRSR" id="PIRSR000485-1"/>
    </source>
</evidence>
<organism evidence="13 14">
    <name type="scientific">Didymella exigua CBS 183.55</name>
    <dbReference type="NCBI Taxonomy" id="1150837"/>
    <lineage>
        <taxon>Eukaryota</taxon>
        <taxon>Fungi</taxon>
        <taxon>Dikarya</taxon>
        <taxon>Ascomycota</taxon>
        <taxon>Pezizomycotina</taxon>
        <taxon>Dothideomycetes</taxon>
        <taxon>Pleosporomycetidae</taxon>
        <taxon>Pleosporales</taxon>
        <taxon>Pleosporineae</taxon>
        <taxon>Didymellaceae</taxon>
        <taxon>Didymella</taxon>
    </lineage>
</organism>
<comment type="cofactor">
    <cofactor evidence="10">
        <name>Mg(2+)</name>
        <dbReference type="ChEBI" id="CHEBI:18420"/>
    </cofactor>
    <text evidence="10">Binds 1 Mg(2+) ion per subunit.</text>
</comment>
<protein>
    <recommendedName>
        <fullName evidence="3 8">Amidophosphoribosyltransferase</fullName>
        <shortName evidence="8">ATase</shortName>
        <ecNumber evidence="3 8">2.4.2.14</ecNumber>
    </recommendedName>
    <alternativeName>
        <fullName evidence="8">Glutamine phosphoribosylpyrophosphate amidotransferase</fullName>
    </alternativeName>
</protein>
<dbReference type="UniPathway" id="UPA00074">
    <property type="reaction ID" value="UER00124"/>
</dbReference>
<dbReference type="SUPFAM" id="SSF56235">
    <property type="entry name" value="N-terminal nucleophile aminohydrolases (Ntn hydrolases)"/>
    <property type="match status" value="1"/>
</dbReference>
<dbReference type="Pfam" id="PF13522">
    <property type="entry name" value="GATase_6"/>
    <property type="match status" value="1"/>
</dbReference>
<evidence type="ECO:0000256" key="11">
    <source>
        <dbReference type="SAM" id="MobiDB-lite"/>
    </source>
</evidence>
<evidence type="ECO:0000256" key="7">
    <source>
        <dbReference type="ARBA" id="ARBA00022962"/>
    </source>
</evidence>
<keyword evidence="7" id="KW-0315">Glutamine amidotransferase</keyword>
<dbReference type="EMBL" id="ML978966">
    <property type="protein sequence ID" value="KAF1929437.1"/>
    <property type="molecule type" value="Genomic_DNA"/>
</dbReference>
<comment type="pathway">
    <text evidence="1 8">Purine metabolism; IMP biosynthesis via de novo pathway; N(1)-(5-phospho-D-ribosyl)glycinamide from 5-phospho-alpha-D-ribose 1-diphosphate: step 1/2.</text>
</comment>
<feature type="domain" description="Glutamine amidotransferase type-2" evidence="12">
    <location>
        <begin position="2"/>
        <end position="242"/>
    </location>
</feature>
<dbReference type="GO" id="GO:0009113">
    <property type="term" value="P:purine nucleobase biosynthetic process"/>
    <property type="evidence" value="ECO:0007669"/>
    <property type="project" value="InterPro"/>
</dbReference>
<proteinExistence type="inferred from homology"/>
<feature type="binding site" evidence="10">
    <location>
        <position position="376"/>
    </location>
    <ligand>
        <name>Mg(2+)</name>
        <dbReference type="ChEBI" id="CHEBI:18420"/>
    </ligand>
</feature>
<evidence type="ECO:0000259" key="12">
    <source>
        <dbReference type="PROSITE" id="PS51278"/>
    </source>
</evidence>
<dbReference type="Gene3D" id="3.40.50.2020">
    <property type="match status" value="1"/>
</dbReference>
<gene>
    <name evidence="13" type="ORF">M421DRAFT_419965</name>
</gene>
<keyword evidence="10" id="KW-0479">Metal-binding</keyword>
<dbReference type="InterPro" id="IPR005854">
    <property type="entry name" value="PurF"/>
</dbReference>
<feature type="compositionally biased region" description="Polar residues" evidence="11">
    <location>
        <begin position="550"/>
        <end position="561"/>
    </location>
</feature>
<keyword evidence="4 8" id="KW-0328">Glycosyltransferase</keyword>
<evidence type="ECO:0000256" key="6">
    <source>
        <dbReference type="ARBA" id="ARBA00022755"/>
    </source>
</evidence>
<dbReference type="GO" id="GO:0006189">
    <property type="term" value="P:'de novo' IMP biosynthetic process"/>
    <property type="evidence" value="ECO:0007669"/>
    <property type="project" value="UniProtKB-UniPathway"/>
</dbReference>
<dbReference type="InterPro" id="IPR017932">
    <property type="entry name" value="GATase_2_dom"/>
</dbReference>
<dbReference type="GO" id="GO:0004044">
    <property type="term" value="F:amidophosphoribosyltransferase activity"/>
    <property type="evidence" value="ECO:0007669"/>
    <property type="project" value="UniProtKB-EC"/>
</dbReference>
<dbReference type="HAMAP" id="MF_01931">
    <property type="entry name" value="PurF"/>
    <property type="match status" value="1"/>
</dbReference>
<evidence type="ECO:0000256" key="2">
    <source>
        <dbReference type="ARBA" id="ARBA00010138"/>
    </source>
</evidence>
<dbReference type="Proteomes" id="UP000800082">
    <property type="component" value="Unassembled WGS sequence"/>
</dbReference>
<dbReference type="InterPro" id="IPR035584">
    <property type="entry name" value="PurF_N"/>
</dbReference>
<dbReference type="AlphaFoldDB" id="A0A6A5RVU2"/>
<dbReference type="CDD" id="cd00715">
    <property type="entry name" value="GPATase_N"/>
    <property type="match status" value="1"/>
</dbReference>
<sequence>MCGIIAVIHGDPKSSSASVEIHDALYLLQHRGQDAAGIVSCSSGGRFHQCKGNGMASKVFQDGARVADLPGYMGLGHLRYPTAGSSANSEAQPFYVNSPYGICMTHNGNLINAPALRQRLDEQAHRHINTESDSELMLNIFADELNETGKARINANDCFAALERMYKLCVGGWACTAMLAGFGLIGFRDPYGIRPMVLGSRPSDTGHGFDYMMASESVALVQNGYKTFQDILPGQAVILEKGKEPVFRQVAKQESYTPDIFEYVYFARPDSVIDGIDVDESRRNMGYTLAETVKKQLGQKVLDEIDVVMPIPETSITSTVCVAEALGKPYVAGFVKNRYIFRTFIMPNQKLRQKGVRAKLNPMVQKFKGKSVLLVDDSIVRGTTSREIVLMAREAGATKVYFASCAPPITNAHIYGIDLASSSELIAHQRDAAAIADHIGADGVIFQTLEDLTRACASLSPRQTQTFEVGVFCGKYVTPVDAGYFAHIDRIRGERKQAKALDSARAAVLHGTADPQQVRMAAKGVEVDQHGNVIPSGESGSPEPHPESANGVQKGTANDLSNLDGGEGDGHAKVSNGSSQDISLHNQNDY</sequence>
<dbReference type="PROSITE" id="PS51278">
    <property type="entry name" value="GATASE_TYPE_2"/>
    <property type="match status" value="1"/>
</dbReference>
<keyword evidence="5 8" id="KW-0808">Transferase</keyword>
<dbReference type="GeneID" id="54349977"/>
<dbReference type="InterPro" id="IPR029055">
    <property type="entry name" value="Ntn_hydrolases_N"/>
</dbReference>
<dbReference type="SUPFAM" id="SSF53271">
    <property type="entry name" value="PRTase-like"/>
    <property type="match status" value="1"/>
</dbReference>
<dbReference type="PANTHER" id="PTHR11907">
    <property type="entry name" value="AMIDOPHOSPHORIBOSYLTRANSFERASE"/>
    <property type="match status" value="1"/>
</dbReference>
<evidence type="ECO:0000256" key="8">
    <source>
        <dbReference type="PIRNR" id="PIRNR000485"/>
    </source>
</evidence>
<evidence type="ECO:0000256" key="1">
    <source>
        <dbReference type="ARBA" id="ARBA00005209"/>
    </source>
</evidence>
<comment type="catalytic activity">
    <reaction evidence="8">
        <text>5-phospho-beta-D-ribosylamine + L-glutamate + diphosphate = 5-phospho-alpha-D-ribose 1-diphosphate + L-glutamine + H2O</text>
        <dbReference type="Rhea" id="RHEA:14905"/>
        <dbReference type="ChEBI" id="CHEBI:15377"/>
        <dbReference type="ChEBI" id="CHEBI:29985"/>
        <dbReference type="ChEBI" id="CHEBI:33019"/>
        <dbReference type="ChEBI" id="CHEBI:58017"/>
        <dbReference type="ChEBI" id="CHEBI:58359"/>
        <dbReference type="ChEBI" id="CHEBI:58681"/>
        <dbReference type="EC" id="2.4.2.14"/>
    </reaction>
</comment>
<name>A0A6A5RVU2_9PLEO</name>
<evidence type="ECO:0000313" key="14">
    <source>
        <dbReference type="Proteomes" id="UP000800082"/>
    </source>
</evidence>
<dbReference type="NCBIfam" id="TIGR01134">
    <property type="entry name" value="purF"/>
    <property type="match status" value="1"/>
</dbReference>
<keyword evidence="14" id="KW-1185">Reference proteome</keyword>
<dbReference type="OrthoDB" id="191723at2759"/>
<evidence type="ECO:0000256" key="4">
    <source>
        <dbReference type="ARBA" id="ARBA00022676"/>
    </source>
</evidence>
<accession>A0A6A5RVU2</accession>
<dbReference type="InterPro" id="IPR029057">
    <property type="entry name" value="PRTase-like"/>
</dbReference>
<dbReference type="Gene3D" id="3.60.20.10">
    <property type="entry name" value="Glutamine Phosphoribosylpyrophosphate, subunit 1, domain 1"/>
    <property type="match status" value="1"/>
</dbReference>
<feature type="binding site" evidence="10">
    <location>
        <position position="377"/>
    </location>
    <ligand>
        <name>Mg(2+)</name>
        <dbReference type="ChEBI" id="CHEBI:18420"/>
    </ligand>
</feature>
<keyword evidence="10" id="KW-0460">Magnesium</keyword>
<dbReference type="InterPro" id="IPR000836">
    <property type="entry name" value="PRTase_dom"/>
</dbReference>
<dbReference type="PIRSF" id="PIRSF000485">
    <property type="entry name" value="Amd_phspho_trans"/>
    <property type="match status" value="1"/>
</dbReference>
<dbReference type="GO" id="GO:0046872">
    <property type="term" value="F:metal ion binding"/>
    <property type="evidence" value="ECO:0007669"/>
    <property type="project" value="UniProtKB-KW"/>
</dbReference>
<reference evidence="13" key="1">
    <citation type="journal article" date="2020" name="Stud. Mycol.">
        <title>101 Dothideomycetes genomes: a test case for predicting lifestyles and emergence of pathogens.</title>
        <authorList>
            <person name="Haridas S."/>
            <person name="Albert R."/>
            <person name="Binder M."/>
            <person name="Bloem J."/>
            <person name="Labutti K."/>
            <person name="Salamov A."/>
            <person name="Andreopoulos B."/>
            <person name="Baker S."/>
            <person name="Barry K."/>
            <person name="Bills G."/>
            <person name="Bluhm B."/>
            <person name="Cannon C."/>
            <person name="Castanera R."/>
            <person name="Culley D."/>
            <person name="Daum C."/>
            <person name="Ezra D."/>
            <person name="Gonzalez J."/>
            <person name="Henrissat B."/>
            <person name="Kuo A."/>
            <person name="Liang C."/>
            <person name="Lipzen A."/>
            <person name="Lutzoni F."/>
            <person name="Magnuson J."/>
            <person name="Mondo S."/>
            <person name="Nolan M."/>
            <person name="Ohm R."/>
            <person name="Pangilinan J."/>
            <person name="Park H.-J."/>
            <person name="Ramirez L."/>
            <person name="Alfaro M."/>
            <person name="Sun H."/>
            <person name="Tritt A."/>
            <person name="Yoshinaga Y."/>
            <person name="Zwiers L.-H."/>
            <person name="Turgeon B."/>
            <person name="Goodwin S."/>
            <person name="Spatafora J."/>
            <person name="Crous P."/>
            <person name="Grigoriev I."/>
        </authorList>
    </citation>
    <scope>NUCLEOTIDE SEQUENCE</scope>
    <source>
        <strain evidence="13">CBS 183.55</strain>
    </source>
</reference>
<evidence type="ECO:0000313" key="13">
    <source>
        <dbReference type="EMBL" id="KAF1929437.1"/>
    </source>
</evidence>
<feature type="region of interest" description="Disordered" evidence="11">
    <location>
        <begin position="530"/>
        <end position="590"/>
    </location>
</feature>
<feature type="compositionally biased region" description="Polar residues" evidence="11">
    <location>
        <begin position="575"/>
        <end position="590"/>
    </location>
</feature>
<dbReference type="RefSeq" id="XP_033449685.1">
    <property type="nucleotide sequence ID" value="XM_033592309.1"/>
</dbReference>
<keyword evidence="6 8" id="KW-0658">Purine biosynthesis</keyword>